<accession>A0ABS9ZBZ7</accession>
<dbReference type="EMBL" id="JAIVFP010000005">
    <property type="protein sequence ID" value="MCI4685092.1"/>
    <property type="molecule type" value="Genomic_DNA"/>
</dbReference>
<protein>
    <submittedName>
        <fullName evidence="1">DUF6281 family protein</fullName>
    </submittedName>
</protein>
<dbReference type="InterPro" id="IPR046248">
    <property type="entry name" value="DUF6281"/>
</dbReference>
<reference evidence="1" key="1">
    <citation type="journal article" date="2022" name="ISME J.">
        <title>Identification of active gaseous-alkane degraders at natural gas seeps.</title>
        <authorList>
            <person name="Farhan Ul Haque M."/>
            <person name="Hernandez M."/>
            <person name="Crombie A.T."/>
            <person name="Murrell J.C."/>
        </authorList>
    </citation>
    <scope>NUCLEOTIDE SEQUENCE</scope>
    <source>
        <strain evidence="1">PC2</strain>
    </source>
</reference>
<dbReference type="Pfam" id="PF19797">
    <property type="entry name" value="DUF6281"/>
    <property type="match status" value="1"/>
</dbReference>
<gene>
    <name evidence="1" type="ORF">K2U94_20420</name>
</gene>
<evidence type="ECO:0000313" key="1">
    <source>
        <dbReference type="EMBL" id="MCI4685092.1"/>
    </source>
</evidence>
<proteinExistence type="predicted"/>
<dbReference type="Proteomes" id="UP001139104">
    <property type="component" value="Unassembled WGS sequence"/>
</dbReference>
<keyword evidence="2" id="KW-1185">Reference proteome</keyword>
<organism evidence="1 2">
    <name type="scientific">Candidatus Rhodoblastus alkanivorans</name>
    <dbReference type="NCBI Taxonomy" id="2954117"/>
    <lineage>
        <taxon>Bacteria</taxon>
        <taxon>Pseudomonadati</taxon>
        <taxon>Pseudomonadota</taxon>
        <taxon>Alphaproteobacteria</taxon>
        <taxon>Hyphomicrobiales</taxon>
        <taxon>Rhodoblastaceae</taxon>
        <taxon>Rhodoblastus</taxon>
    </lineage>
</organism>
<name>A0ABS9ZBZ7_9HYPH</name>
<evidence type="ECO:0000313" key="2">
    <source>
        <dbReference type="Proteomes" id="UP001139104"/>
    </source>
</evidence>
<sequence length="117" mass="12546">MAGCSVASSECPTGAADCEAQIRMVDVIYTSYGTTTREGSRHLRADQAECHDTGCNAVGSVFPDVPTQVRTWTFKGYSPDEVLGVRFGNDGFGVFIADTLEPATRRRIYADLSGAKS</sequence>
<comment type="caution">
    <text evidence="1">The sequence shown here is derived from an EMBL/GenBank/DDBJ whole genome shotgun (WGS) entry which is preliminary data.</text>
</comment>